<dbReference type="NCBIfam" id="TIGR01560">
    <property type="entry name" value="put_DNA_pack"/>
    <property type="match status" value="1"/>
</dbReference>
<evidence type="ECO:0000313" key="2">
    <source>
        <dbReference type="Proteomes" id="UP000571950"/>
    </source>
</evidence>
<proteinExistence type="predicted"/>
<dbReference type="CDD" id="cd08054">
    <property type="entry name" value="gp6"/>
    <property type="match status" value="1"/>
</dbReference>
<dbReference type="Gene3D" id="1.10.3230.30">
    <property type="entry name" value="Phage gp6-like head-tail connector protein"/>
    <property type="match status" value="1"/>
</dbReference>
<evidence type="ECO:0000313" key="1">
    <source>
        <dbReference type="EMBL" id="MBB3924605.1"/>
    </source>
</evidence>
<name>A0A7W6BCY9_9SPHN</name>
<dbReference type="Proteomes" id="UP000571950">
    <property type="component" value="Unassembled WGS sequence"/>
</dbReference>
<evidence type="ECO:0008006" key="3">
    <source>
        <dbReference type="Google" id="ProtNLM"/>
    </source>
</evidence>
<dbReference type="EMBL" id="JACIDT010000001">
    <property type="protein sequence ID" value="MBB3924605.1"/>
    <property type="molecule type" value="Genomic_DNA"/>
</dbReference>
<dbReference type="RefSeq" id="WP_188070165.1">
    <property type="nucleotide sequence ID" value="NZ_BSPS01000057.1"/>
</dbReference>
<keyword evidence="2" id="KW-1185">Reference proteome</keyword>
<dbReference type="Pfam" id="PF05135">
    <property type="entry name" value="Phage_connect_1"/>
    <property type="match status" value="1"/>
</dbReference>
<comment type="caution">
    <text evidence="1">The sequence shown here is derived from an EMBL/GenBank/DDBJ whole genome shotgun (WGS) entry which is preliminary data.</text>
</comment>
<dbReference type="InterPro" id="IPR021146">
    <property type="entry name" value="Phage_gp6-like_head-tail"/>
</dbReference>
<dbReference type="AlphaFoldDB" id="A0A7W6BCY9"/>
<accession>A0A7W6BCY9</accession>
<organism evidence="1 2">
    <name type="scientific">Sphingobium jiangsuense</name>
    <dbReference type="NCBI Taxonomy" id="870476"/>
    <lineage>
        <taxon>Bacteria</taxon>
        <taxon>Pseudomonadati</taxon>
        <taxon>Pseudomonadota</taxon>
        <taxon>Alphaproteobacteria</taxon>
        <taxon>Sphingomonadales</taxon>
        <taxon>Sphingomonadaceae</taxon>
        <taxon>Sphingobium</taxon>
    </lineage>
</organism>
<gene>
    <name evidence="1" type="ORF">GGR43_000299</name>
</gene>
<reference evidence="1 2" key="1">
    <citation type="submission" date="2020-08" db="EMBL/GenBank/DDBJ databases">
        <title>Genomic Encyclopedia of Type Strains, Phase IV (KMG-IV): sequencing the most valuable type-strain genomes for metagenomic binning, comparative biology and taxonomic classification.</title>
        <authorList>
            <person name="Goeker M."/>
        </authorList>
    </citation>
    <scope>NUCLEOTIDE SEQUENCE [LARGE SCALE GENOMIC DNA]</scope>
    <source>
        <strain evidence="1 2">DSM 26189</strain>
    </source>
</reference>
<dbReference type="InterPro" id="IPR006450">
    <property type="entry name" value="Phage_HK97_gp6-like"/>
</dbReference>
<protein>
    <recommendedName>
        <fullName evidence="3">Phage gp6-like head-tail connector protein</fullName>
    </recommendedName>
</protein>
<sequence>MTIITVADAKAHMNITSDADDALITAKIGAAEAWIGQFIGKPLDDAEAFPDGTPEPLKEATRQLVAHLYENREATLVGLNMVDVSPGLFDLMAPYRDWAF</sequence>